<evidence type="ECO:0000256" key="1">
    <source>
        <dbReference type="SAM" id="Phobius"/>
    </source>
</evidence>
<keyword evidence="1" id="KW-1133">Transmembrane helix</keyword>
<evidence type="ECO:0000313" key="2">
    <source>
        <dbReference type="EMBL" id="KKP31104.1"/>
    </source>
</evidence>
<protein>
    <recommendedName>
        <fullName evidence="4">DUF2304 domain-containing protein</fullName>
    </recommendedName>
</protein>
<gene>
    <name evidence="2" type="ORF">UR21_C0016G0022</name>
</gene>
<keyword evidence="1" id="KW-0812">Transmembrane</keyword>
<comment type="caution">
    <text evidence="2">The sequence shown here is derived from an EMBL/GenBank/DDBJ whole genome shotgun (WGS) entry which is preliminary data.</text>
</comment>
<feature type="transmembrane region" description="Helical" evidence="1">
    <location>
        <begin position="6"/>
        <end position="22"/>
    </location>
</feature>
<evidence type="ECO:0000313" key="3">
    <source>
        <dbReference type="Proteomes" id="UP000034803"/>
    </source>
</evidence>
<accession>A0A0F9YHX3</accession>
<evidence type="ECO:0008006" key="4">
    <source>
        <dbReference type="Google" id="ProtNLM"/>
    </source>
</evidence>
<dbReference type="Pfam" id="PF10066">
    <property type="entry name" value="DUF2304"/>
    <property type="match status" value="1"/>
</dbReference>
<feature type="transmembrane region" description="Helical" evidence="1">
    <location>
        <begin position="66"/>
        <end position="87"/>
    </location>
</feature>
<dbReference type="Proteomes" id="UP000034803">
    <property type="component" value="Unassembled WGS sequence"/>
</dbReference>
<name>A0A0F9YHX3_9BACT</name>
<dbReference type="InterPro" id="IPR019277">
    <property type="entry name" value="DUF2304"/>
</dbReference>
<dbReference type="EMBL" id="LBOI01000016">
    <property type="protein sequence ID" value="KKP31104.1"/>
    <property type="molecule type" value="Genomic_DNA"/>
</dbReference>
<reference evidence="2 3" key="1">
    <citation type="journal article" date="2015" name="Nature">
        <title>rRNA introns, odd ribosomes, and small enigmatic genomes across a large radiation of phyla.</title>
        <authorList>
            <person name="Brown C.T."/>
            <person name="Hug L.A."/>
            <person name="Thomas B.C."/>
            <person name="Sharon I."/>
            <person name="Castelle C.J."/>
            <person name="Singh A."/>
            <person name="Wilkins M.J."/>
            <person name="Williams K.H."/>
            <person name="Banfield J.F."/>
        </authorList>
    </citation>
    <scope>NUCLEOTIDE SEQUENCE [LARGE SCALE GENOMIC DNA]</scope>
</reference>
<keyword evidence="1" id="KW-0472">Membrane</keyword>
<dbReference type="AlphaFoldDB" id="A0A0F9YHX3"/>
<proteinExistence type="predicted"/>
<feature type="transmembrane region" description="Helical" evidence="1">
    <location>
        <begin position="34"/>
        <end position="54"/>
    </location>
</feature>
<sequence>MIIGLQITGFIFALLMIYLSIVHYKKGSLNGMEIATWLVIWTLVILAVIFPEILRTYSQAFAVSRLLDLLIAGGFILVISMVAILYLKTKKIEKKLEDLIRRDALMKK</sequence>
<organism evidence="2 3">
    <name type="scientific">Candidatus Woesebacteria bacterium GW2011_GWC2_31_9</name>
    <dbReference type="NCBI Taxonomy" id="1618586"/>
    <lineage>
        <taxon>Bacteria</taxon>
        <taxon>Candidatus Woeseibacteriota</taxon>
    </lineage>
</organism>